<evidence type="ECO:0000313" key="4">
    <source>
        <dbReference type="EMBL" id="KXO09800.1"/>
    </source>
</evidence>
<dbReference type="InterPro" id="IPR010099">
    <property type="entry name" value="SDR39U1"/>
</dbReference>
<organism evidence="4 5">
    <name type="scientific">Marinobacter excellens LAMA 842</name>
    <dbReference type="NCBI Taxonomy" id="1306954"/>
    <lineage>
        <taxon>Bacteria</taxon>
        <taxon>Pseudomonadati</taxon>
        <taxon>Pseudomonadota</taxon>
        <taxon>Gammaproteobacteria</taxon>
        <taxon>Pseudomonadales</taxon>
        <taxon>Marinobacteraceae</taxon>
        <taxon>Marinobacter</taxon>
    </lineage>
</organism>
<reference evidence="5" key="1">
    <citation type="submission" date="2015-12" db="EMBL/GenBank/DDBJ databases">
        <authorList>
            <person name="Lima A."/>
            <person name="Farahani Zayas N."/>
            <person name="Castro Da Silva M.A."/>
            <person name="Cabral A."/>
            <person name="Pessatti M.L."/>
        </authorList>
    </citation>
    <scope>NUCLEOTIDE SEQUENCE [LARGE SCALE GENOMIC DNA]</scope>
    <source>
        <strain evidence="5">LAMA 842</strain>
    </source>
</reference>
<evidence type="ECO:0000259" key="2">
    <source>
        <dbReference type="Pfam" id="PF01370"/>
    </source>
</evidence>
<dbReference type="Gene3D" id="3.40.50.720">
    <property type="entry name" value="NAD(P)-binding Rossmann-like Domain"/>
    <property type="match status" value="1"/>
</dbReference>
<dbReference type="PATRIC" id="fig|1306954.6.peg.4049"/>
<evidence type="ECO:0000259" key="3">
    <source>
        <dbReference type="Pfam" id="PF08338"/>
    </source>
</evidence>
<feature type="domain" description="NAD-dependent epimerase/dehydratase" evidence="2">
    <location>
        <begin position="5"/>
        <end position="224"/>
    </location>
</feature>
<keyword evidence="4" id="KW-0132">Cell division</keyword>
<comment type="caution">
    <text evidence="4">The sequence shown here is derived from an EMBL/GenBank/DDBJ whole genome shotgun (WGS) entry which is preliminary data.</text>
</comment>
<dbReference type="NCBIfam" id="TIGR01777">
    <property type="entry name" value="yfcH"/>
    <property type="match status" value="1"/>
</dbReference>
<proteinExistence type="inferred from homology"/>
<dbReference type="CDD" id="cd05242">
    <property type="entry name" value="SDR_a8"/>
    <property type="match status" value="1"/>
</dbReference>
<dbReference type="GO" id="GO:0051301">
    <property type="term" value="P:cell division"/>
    <property type="evidence" value="ECO:0007669"/>
    <property type="project" value="UniProtKB-KW"/>
</dbReference>
<accession>A0A137SBI7</accession>
<keyword evidence="5" id="KW-1185">Reference proteome</keyword>
<name>A0A137SBI7_9GAMM</name>
<evidence type="ECO:0000256" key="1">
    <source>
        <dbReference type="ARBA" id="ARBA00009353"/>
    </source>
</evidence>
<dbReference type="SUPFAM" id="SSF51735">
    <property type="entry name" value="NAD(P)-binding Rossmann-fold domains"/>
    <property type="match status" value="1"/>
</dbReference>
<dbReference type="InterPro" id="IPR013549">
    <property type="entry name" value="DUF1731"/>
</dbReference>
<dbReference type="EMBL" id="LOCO01000009">
    <property type="protein sequence ID" value="KXO09800.1"/>
    <property type="molecule type" value="Genomic_DNA"/>
</dbReference>
<dbReference type="InterPro" id="IPR036291">
    <property type="entry name" value="NAD(P)-bd_dom_sf"/>
</dbReference>
<dbReference type="PANTHER" id="PTHR11092">
    <property type="entry name" value="SUGAR NUCLEOTIDE EPIMERASE RELATED"/>
    <property type="match status" value="1"/>
</dbReference>
<dbReference type="AlphaFoldDB" id="A0A137SBI7"/>
<gene>
    <name evidence="4" type="ORF">J122_2076</name>
</gene>
<comment type="similarity">
    <text evidence="1">Belongs to the NAD(P)-dependent epimerase/dehydratase family. SDR39U1 subfamily.</text>
</comment>
<dbReference type="Proteomes" id="UP000070282">
    <property type="component" value="Unassembled WGS sequence"/>
</dbReference>
<dbReference type="Pfam" id="PF08338">
    <property type="entry name" value="DUF1731"/>
    <property type="match status" value="1"/>
</dbReference>
<feature type="domain" description="DUF1731" evidence="3">
    <location>
        <begin position="252"/>
        <end position="297"/>
    </location>
</feature>
<dbReference type="PANTHER" id="PTHR11092:SF0">
    <property type="entry name" value="EPIMERASE FAMILY PROTEIN SDR39U1"/>
    <property type="match status" value="1"/>
</dbReference>
<dbReference type="Pfam" id="PF01370">
    <property type="entry name" value="Epimerase"/>
    <property type="match status" value="1"/>
</dbReference>
<sequence>MEKKILITGGTGFIGTILCRELANKGYGLTVLSRQPADTVRALCGRVEATSDLKLLEGHQGYHAIINLAGEGIADKRWTASRKQALRDSRIGLTRTLVDVCRSWQSPPEVLVSGSAVGYYGNQGNHLVTEETHPHPEFTHELCRDWEQAALSMEELGTRVCLCRTGIVTGRGGGFLQRMILPFRLGLGGRLGNGQQYMPWVHRDDVVSGLIWMLENPHAKGAYNMVSPNPATNREFTKTLGKVVHRPTVFPAPAPVLKLALGEMAGLLLTGQKAVPAKLQHEGFRFKYAELEPALADSVAG</sequence>
<dbReference type="InterPro" id="IPR001509">
    <property type="entry name" value="Epimerase_deHydtase"/>
</dbReference>
<protein>
    <submittedName>
        <fullName evidence="4">Cell division inhibitor</fullName>
    </submittedName>
</protein>
<evidence type="ECO:0000313" key="5">
    <source>
        <dbReference type="Proteomes" id="UP000070282"/>
    </source>
</evidence>
<keyword evidence="4" id="KW-0131">Cell cycle</keyword>
<dbReference type="RefSeq" id="WP_061332165.1">
    <property type="nucleotide sequence ID" value="NZ_LOCO01000009.1"/>
</dbReference>